<dbReference type="OrthoDB" id="9811589at2"/>
<dbReference type="RefSeq" id="WP_123164913.1">
    <property type="nucleotide sequence ID" value="NZ_RIAX01000004.1"/>
</dbReference>
<feature type="domain" description="Methyltransferase" evidence="1">
    <location>
        <begin position="42"/>
        <end position="130"/>
    </location>
</feature>
<dbReference type="InterPro" id="IPR041698">
    <property type="entry name" value="Methyltransf_25"/>
</dbReference>
<reference evidence="2 3" key="1">
    <citation type="journal article" date="2018" name="Int. J. Syst. Evol. Microbiol.">
        <title>Planococcus salinus sp. nov., a moderately halophilic bacterium isolated from a saline-alkali soil.</title>
        <authorList>
            <person name="Gan L."/>
        </authorList>
    </citation>
    <scope>NUCLEOTIDE SEQUENCE [LARGE SCALE GENOMIC DNA]</scope>
    <source>
        <strain evidence="2 3">LCB217</strain>
    </source>
</reference>
<dbReference type="InterPro" id="IPR029063">
    <property type="entry name" value="SAM-dependent_MTases_sf"/>
</dbReference>
<dbReference type="Gene3D" id="2.20.130.10">
    <property type="entry name" value="CAC2371-like domains"/>
    <property type="match status" value="1"/>
</dbReference>
<evidence type="ECO:0000259" key="1">
    <source>
        <dbReference type="Pfam" id="PF13649"/>
    </source>
</evidence>
<keyword evidence="3" id="KW-1185">Reference proteome</keyword>
<gene>
    <name evidence="2" type="ORF">EEX84_07040</name>
</gene>
<keyword evidence="2" id="KW-0808">Transferase</keyword>
<organism evidence="2 3">
    <name type="scientific">Planococcus salinus</name>
    <dbReference type="NCBI Taxonomy" id="1848460"/>
    <lineage>
        <taxon>Bacteria</taxon>
        <taxon>Bacillati</taxon>
        <taxon>Bacillota</taxon>
        <taxon>Bacilli</taxon>
        <taxon>Bacillales</taxon>
        <taxon>Caryophanaceae</taxon>
        <taxon>Planococcus</taxon>
    </lineage>
</organism>
<proteinExistence type="predicted"/>
<evidence type="ECO:0000313" key="3">
    <source>
        <dbReference type="Proteomes" id="UP000275473"/>
    </source>
</evidence>
<dbReference type="GO" id="GO:0032259">
    <property type="term" value="P:methylation"/>
    <property type="evidence" value="ECO:0007669"/>
    <property type="project" value="UniProtKB-KW"/>
</dbReference>
<comment type="caution">
    <text evidence="2">The sequence shown here is derived from an EMBL/GenBank/DDBJ whole genome shotgun (WGS) entry which is preliminary data.</text>
</comment>
<accession>A0A3M8P7P5</accession>
<protein>
    <submittedName>
        <fullName evidence="2">Class I SAM-dependent methyltransferase</fullName>
    </submittedName>
</protein>
<evidence type="ECO:0000313" key="2">
    <source>
        <dbReference type="EMBL" id="RNF39718.1"/>
    </source>
</evidence>
<name>A0A3M8P7P5_9BACL</name>
<sequence>MKLYKELAEWWPLMSPHTEYEEEASIFLKIIHRYHPEVKKALEFGSGGGSNAFYFKQYFSMTLSDVSPEMLAVSKRLNPECEHLQGDMREFEAGALFDLVFIHDAISYFTSEPDLRKVLENAKKHLKPDGILFIMPDQYKETFQSITRHGGTDQGERSMRYLEWSYDRNPDDHIVETEYVYVLKDEDGRVTREYDSEKSGLFSMVEWEKLLAETGFRAIFERIEFSEEPGVYFGIVAEQISGSG</sequence>
<dbReference type="Proteomes" id="UP000275473">
    <property type="component" value="Unassembled WGS sequence"/>
</dbReference>
<dbReference type="SUPFAM" id="SSF53335">
    <property type="entry name" value="S-adenosyl-L-methionine-dependent methyltransferases"/>
    <property type="match status" value="1"/>
</dbReference>
<dbReference type="Pfam" id="PF13649">
    <property type="entry name" value="Methyltransf_25"/>
    <property type="match status" value="1"/>
</dbReference>
<dbReference type="AlphaFoldDB" id="A0A3M8P7P5"/>
<dbReference type="EMBL" id="RIAX01000004">
    <property type="protein sequence ID" value="RNF39718.1"/>
    <property type="molecule type" value="Genomic_DNA"/>
</dbReference>
<dbReference type="CDD" id="cd02440">
    <property type="entry name" value="AdoMet_MTases"/>
    <property type="match status" value="1"/>
</dbReference>
<keyword evidence="2" id="KW-0489">Methyltransferase</keyword>
<dbReference type="GO" id="GO:0008168">
    <property type="term" value="F:methyltransferase activity"/>
    <property type="evidence" value="ECO:0007669"/>
    <property type="project" value="UniProtKB-KW"/>
</dbReference>
<dbReference type="Gene3D" id="3.40.50.150">
    <property type="entry name" value="Vaccinia Virus protein VP39"/>
    <property type="match status" value="1"/>
</dbReference>